<accession>A0A0A8ZQ45</accession>
<organism evidence="1">
    <name type="scientific">Arundo donax</name>
    <name type="common">Giant reed</name>
    <name type="synonym">Donax arundinaceus</name>
    <dbReference type="NCBI Taxonomy" id="35708"/>
    <lineage>
        <taxon>Eukaryota</taxon>
        <taxon>Viridiplantae</taxon>
        <taxon>Streptophyta</taxon>
        <taxon>Embryophyta</taxon>
        <taxon>Tracheophyta</taxon>
        <taxon>Spermatophyta</taxon>
        <taxon>Magnoliopsida</taxon>
        <taxon>Liliopsida</taxon>
        <taxon>Poales</taxon>
        <taxon>Poaceae</taxon>
        <taxon>PACMAD clade</taxon>
        <taxon>Arundinoideae</taxon>
        <taxon>Arundineae</taxon>
        <taxon>Arundo</taxon>
    </lineage>
</organism>
<name>A0A0A8ZQ45_ARUDO</name>
<dbReference type="EMBL" id="GBRH01259015">
    <property type="protein sequence ID" value="JAD38880.1"/>
    <property type="molecule type" value="Transcribed_RNA"/>
</dbReference>
<reference evidence="1" key="1">
    <citation type="submission" date="2014-09" db="EMBL/GenBank/DDBJ databases">
        <authorList>
            <person name="Magalhaes I.L.F."/>
            <person name="Oliveira U."/>
            <person name="Santos F.R."/>
            <person name="Vidigal T.H.D.A."/>
            <person name="Brescovit A.D."/>
            <person name="Santos A.J."/>
        </authorList>
    </citation>
    <scope>NUCLEOTIDE SEQUENCE</scope>
    <source>
        <tissue evidence="1">Shoot tissue taken approximately 20 cm above the soil surface</tissue>
    </source>
</reference>
<sequence>MNSMILEDFATYGRKPITPCIVSMVCWGSTSRTLPMVSVTIHTYPSDIIPAAEARAKRREARAGNI</sequence>
<proteinExistence type="predicted"/>
<reference evidence="1" key="2">
    <citation type="journal article" date="2015" name="Data Brief">
        <title>Shoot transcriptome of the giant reed, Arundo donax.</title>
        <authorList>
            <person name="Barrero R.A."/>
            <person name="Guerrero F.D."/>
            <person name="Moolhuijzen P."/>
            <person name="Goolsby J.A."/>
            <person name="Tidwell J."/>
            <person name="Bellgard S.E."/>
            <person name="Bellgard M.I."/>
        </authorList>
    </citation>
    <scope>NUCLEOTIDE SEQUENCE</scope>
    <source>
        <tissue evidence="1">Shoot tissue taken approximately 20 cm above the soil surface</tissue>
    </source>
</reference>
<protein>
    <submittedName>
        <fullName evidence="1">Uncharacterized protein</fullName>
    </submittedName>
</protein>
<dbReference type="AlphaFoldDB" id="A0A0A8ZQ45"/>
<evidence type="ECO:0000313" key="1">
    <source>
        <dbReference type="EMBL" id="JAD38880.1"/>
    </source>
</evidence>